<dbReference type="InterPro" id="IPR027417">
    <property type="entry name" value="P-loop_NTPase"/>
</dbReference>
<dbReference type="GO" id="GO:0005886">
    <property type="term" value="C:plasma membrane"/>
    <property type="evidence" value="ECO:0007669"/>
    <property type="project" value="TreeGrafter"/>
</dbReference>
<keyword evidence="2" id="KW-0547">Nucleotide-binding</keyword>
<protein>
    <recommendedName>
        <fullName evidence="4">ABC transporter domain-containing protein</fullName>
    </recommendedName>
</protein>
<dbReference type="GO" id="GO:0005524">
    <property type="term" value="F:ATP binding"/>
    <property type="evidence" value="ECO:0007669"/>
    <property type="project" value="UniProtKB-KW"/>
</dbReference>
<dbReference type="InterPro" id="IPR017871">
    <property type="entry name" value="ABC_transporter-like_CS"/>
</dbReference>
<evidence type="ECO:0000256" key="2">
    <source>
        <dbReference type="ARBA" id="ARBA00022741"/>
    </source>
</evidence>
<sequence>MSDFTLRATNVHKTFAGPKGSAVAAVNDMSLEIASGEFVALGGPSGCGKSTILLIAGGLLRPDQGEVEIMGARPYEVDAARRAGIRAKHIGFVFQQFHLVPYLDALDNVLAPTLARSLPDAEDKAKALLEKFGLTERRHHVPSALSVGEQQRVALARALLLKPQLLLADEPTGNLDPENADSILDHLAAFAKEGGAVLMVTHDDRAAGQASRSIRMEKGSIAESVS</sequence>
<dbReference type="EMBL" id="UINC01154568">
    <property type="protein sequence ID" value="SVD49926.1"/>
    <property type="molecule type" value="Genomic_DNA"/>
</dbReference>
<dbReference type="InterPro" id="IPR017911">
    <property type="entry name" value="MacB-like_ATP-bd"/>
</dbReference>
<dbReference type="SMART" id="SM00382">
    <property type="entry name" value="AAA"/>
    <property type="match status" value="1"/>
</dbReference>
<dbReference type="InterPro" id="IPR015854">
    <property type="entry name" value="ABC_transpr_LolD-like"/>
</dbReference>
<dbReference type="PANTHER" id="PTHR24220:SF86">
    <property type="entry name" value="ABC TRANSPORTER ABCH.1"/>
    <property type="match status" value="1"/>
</dbReference>
<evidence type="ECO:0000256" key="1">
    <source>
        <dbReference type="ARBA" id="ARBA00022448"/>
    </source>
</evidence>
<proteinExistence type="predicted"/>
<dbReference type="Gene3D" id="3.40.50.300">
    <property type="entry name" value="P-loop containing nucleotide triphosphate hydrolases"/>
    <property type="match status" value="1"/>
</dbReference>
<evidence type="ECO:0000313" key="5">
    <source>
        <dbReference type="EMBL" id="SVD49926.1"/>
    </source>
</evidence>
<gene>
    <name evidence="5" type="ORF">METZ01_LOCUS402780</name>
</gene>
<dbReference type="CDD" id="cd03255">
    <property type="entry name" value="ABC_MJ0796_LolCDE_FtsE"/>
    <property type="match status" value="1"/>
</dbReference>
<dbReference type="PROSITE" id="PS50893">
    <property type="entry name" value="ABC_TRANSPORTER_2"/>
    <property type="match status" value="1"/>
</dbReference>
<dbReference type="GO" id="GO:0022857">
    <property type="term" value="F:transmembrane transporter activity"/>
    <property type="evidence" value="ECO:0007669"/>
    <property type="project" value="TreeGrafter"/>
</dbReference>
<dbReference type="SUPFAM" id="SSF52540">
    <property type="entry name" value="P-loop containing nucleoside triphosphate hydrolases"/>
    <property type="match status" value="1"/>
</dbReference>
<dbReference type="Pfam" id="PF00005">
    <property type="entry name" value="ABC_tran"/>
    <property type="match status" value="1"/>
</dbReference>
<evidence type="ECO:0000256" key="3">
    <source>
        <dbReference type="ARBA" id="ARBA00022840"/>
    </source>
</evidence>
<dbReference type="GO" id="GO:0016887">
    <property type="term" value="F:ATP hydrolysis activity"/>
    <property type="evidence" value="ECO:0007669"/>
    <property type="project" value="InterPro"/>
</dbReference>
<reference evidence="5" key="1">
    <citation type="submission" date="2018-05" db="EMBL/GenBank/DDBJ databases">
        <authorList>
            <person name="Lanie J.A."/>
            <person name="Ng W.-L."/>
            <person name="Kazmierczak K.M."/>
            <person name="Andrzejewski T.M."/>
            <person name="Davidsen T.M."/>
            <person name="Wayne K.J."/>
            <person name="Tettelin H."/>
            <person name="Glass J.I."/>
            <person name="Rusch D."/>
            <person name="Podicherti R."/>
            <person name="Tsui H.-C.T."/>
            <person name="Winkler M.E."/>
        </authorList>
    </citation>
    <scope>NUCLEOTIDE SEQUENCE</scope>
</reference>
<dbReference type="InterPro" id="IPR003593">
    <property type="entry name" value="AAA+_ATPase"/>
</dbReference>
<accession>A0A382VTK5</accession>
<dbReference type="PROSITE" id="PS00211">
    <property type="entry name" value="ABC_TRANSPORTER_1"/>
    <property type="match status" value="1"/>
</dbReference>
<dbReference type="InterPro" id="IPR003439">
    <property type="entry name" value="ABC_transporter-like_ATP-bd"/>
</dbReference>
<name>A0A382VTK5_9ZZZZ</name>
<keyword evidence="1" id="KW-0813">Transport</keyword>
<evidence type="ECO:0000259" key="4">
    <source>
        <dbReference type="PROSITE" id="PS50893"/>
    </source>
</evidence>
<dbReference type="PANTHER" id="PTHR24220">
    <property type="entry name" value="IMPORT ATP-BINDING PROTEIN"/>
    <property type="match status" value="1"/>
</dbReference>
<keyword evidence="3" id="KW-0067">ATP-binding</keyword>
<organism evidence="5">
    <name type="scientific">marine metagenome</name>
    <dbReference type="NCBI Taxonomy" id="408172"/>
    <lineage>
        <taxon>unclassified sequences</taxon>
        <taxon>metagenomes</taxon>
        <taxon>ecological metagenomes</taxon>
    </lineage>
</organism>
<dbReference type="AlphaFoldDB" id="A0A382VTK5"/>
<feature type="domain" description="ABC transporter" evidence="4">
    <location>
        <begin position="6"/>
        <end position="225"/>
    </location>
</feature>